<dbReference type="RefSeq" id="WP_162073471.1">
    <property type="nucleotide sequence ID" value="NZ_CACVBY010000057.1"/>
</dbReference>
<sequence length="418" mass="45581">MKKDRYIVLLEDQQTNSLKKVEKELEVSITSSEYLSKENRSYEVIDEDNGVLYKNLGVLVVENMDEAQLKSAVKNDSNPIVYFEKEKEFFPADELALINELKKQSVELADKITELEKYIINKPLPQKSLVEMEWGLRAIGLGNALYTGKGVDICILDTGLETSHPDFLSRDIEGKSFIDGEDWNRDPNGHGTHCAGVVSGNIRSDNGKRYGIAKDCNLKIAKVLSDNGKGTTSSVIDAIDWAITKKFRILSLSLASPVKLNETPSLLFETVGARALENNCLIIAAAGNDSSRPSIPLPVSSPANAQSIMAVAAIDGQMKIAKFSNAGLNPTTGGSVNVCAPGVDIISSYPKNTKNKTSNYYAMSGTSMATPHVSALAALYVEQFPNKSAKEIWELIETKAKPIEGIKYRDIGSGLIQI</sequence>
<dbReference type="InterPro" id="IPR015500">
    <property type="entry name" value="Peptidase_S8_subtilisin-rel"/>
</dbReference>
<dbReference type="Pfam" id="PF00082">
    <property type="entry name" value="Peptidase_S8"/>
    <property type="match status" value="1"/>
</dbReference>
<feature type="domain" description="Peptidase S8/S53" evidence="7">
    <location>
        <begin position="148"/>
        <end position="400"/>
    </location>
</feature>
<dbReference type="InterPro" id="IPR050131">
    <property type="entry name" value="Peptidase_S8_subtilisin-like"/>
</dbReference>
<dbReference type="AlphaFoldDB" id="A0A6N4XTM6"/>
<dbReference type="PROSITE" id="PS00137">
    <property type="entry name" value="SUBTILASE_HIS"/>
    <property type="match status" value="1"/>
</dbReference>
<evidence type="ECO:0000259" key="7">
    <source>
        <dbReference type="Pfam" id="PF00082"/>
    </source>
</evidence>
<dbReference type="InterPro" id="IPR023827">
    <property type="entry name" value="Peptidase_S8_Asp-AS"/>
</dbReference>
<dbReference type="GO" id="GO:0006508">
    <property type="term" value="P:proteolysis"/>
    <property type="evidence" value="ECO:0007669"/>
    <property type="project" value="UniProtKB-KW"/>
</dbReference>
<dbReference type="InterPro" id="IPR023828">
    <property type="entry name" value="Peptidase_S8_Ser-AS"/>
</dbReference>
<evidence type="ECO:0000256" key="1">
    <source>
        <dbReference type="ARBA" id="ARBA00011073"/>
    </source>
</evidence>
<feature type="active site" description="Charge relay system" evidence="5">
    <location>
        <position position="367"/>
    </location>
</feature>
<evidence type="ECO:0000313" key="9">
    <source>
        <dbReference type="Proteomes" id="UP000445309"/>
    </source>
</evidence>
<evidence type="ECO:0000256" key="3">
    <source>
        <dbReference type="ARBA" id="ARBA00022801"/>
    </source>
</evidence>
<protein>
    <submittedName>
        <fullName evidence="8">Subtilisin DY</fullName>
        <ecNumber evidence="8">3.4.21.62</ecNumber>
    </submittedName>
</protein>
<evidence type="ECO:0000256" key="4">
    <source>
        <dbReference type="ARBA" id="ARBA00022825"/>
    </source>
</evidence>
<accession>A0A6N4XTM6</accession>
<dbReference type="EC" id="3.4.21.62" evidence="8"/>
<comment type="similarity">
    <text evidence="1 5 6">Belongs to the peptidase S8 family.</text>
</comment>
<evidence type="ECO:0000256" key="5">
    <source>
        <dbReference type="PROSITE-ProRule" id="PRU01240"/>
    </source>
</evidence>
<dbReference type="PROSITE" id="PS00138">
    <property type="entry name" value="SUBTILASE_SER"/>
    <property type="match status" value="1"/>
</dbReference>
<dbReference type="InterPro" id="IPR036852">
    <property type="entry name" value="Peptidase_S8/S53_dom_sf"/>
</dbReference>
<dbReference type="InterPro" id="IPR000209">
    <property type="entry name" value="Peptidase_S8/S53_dom"/>
</dbReference>
<proteinExistence type="inferred from homology"/>
<gene>
    <name evidence="8" type="primary">apr_3</name>
    <name evidence="8" type="ORF">CHRY9393_02390</name>
</gene>
<evidence type="ECO:0000313" key="8">
    <source>
        <dbReference type="EMBL" id="CAA7390092.1"/>
    </source>
</evidence>
<dbReference type="EMBL" id="CACVBY010000057">
    <property type="protein sequence ID" value="CAA7390092.1"/>
    <property type="molecule type" value="Genomic_DNA"/>
</dbReference>
<keyword evidence="2 5" id="KW-0645">Protease</keyword>
<dbReference type="GO" id="GO:0004252">
    <property type="term" value="F:serine-type endopeptidase activity"/>
    <property type="evidence" value="ECO:0007669"/>
    <property type="project" value="UniProtKB-UniRule"/>
</dbReference>
<keyword evidence="9" id="KW-1185">Reference proteome</keyword>
<dbReference type="InterPro" id="IPR022398">
    <property type="entry name" value="Peptidase_S8_His-AS"/>
</dbReference>
<evidence type="ECO:0000256" key="6">
    <source>
        <dbReference type="RuleBase" id="RU003355"/>
    </source>
</evidence>
<keyword evidence="4 5" id="KW-0720">Serine protease</keyword>
<reference evidence="8 9" key="1">
    <citation type="submission" date="2020-01" db="EMBL/GenBank/DDBJ databases">
        <authorList>
            <person name="Rodrigo-Torres L."/>
            <person name="Arahal R. D."/>
            <person name="Lucena T."/>
        </authorList>
    </citation>
    <scope>NUCLEOTIDE SEQUENCE [LARGE SCALE GENOMIC DNA]</scope>
    <source>
        <strain evidence="8 9">CECT 9393</strain>
    </source>
</reference>
<feature type="active site" description="Charge relay system" evidence="5">
    <location>
        <position position="157"/>
    </location>
</feature>
<dbReference type="PROSITE" id="PS51892">
    <property type="entry name" value="SUBTILASE"/>
    <property type="match status" value="1"/>
</dbReference>
<name>A0A6N4XTM6_9FLAO</name>
<dbReference type="PROSITE" id="PS00136">
    <property type="entry name" value="SUBTILASE_ASP"/>
    <property type="match status" value="1"/>
</dbReference>
<dbReference type="PANTHER" id="PTHR43806">
    <property type="entry name" value="PEPTIDASE S8"/>
    <property type="match status" value="1"/>
</dbReference>
<dbReference type="Proteomes" id="UP000445309">
    <property type="component" value="Unassembled WGS sequence"/>
</dbReference>
<keyword evidence="3 5" id="KW-0378">Hydrolase</keyword>
<feature type="active site" description="Charge relay system" evidence="5">
    <location>
        <position position="190"/>
    </location>
</feature>
<organism evidence="8 9">
    <name type="scientific">Chryseobacterium fistulae</name>
    <dbReference type="NCBI Taxonomy" id="2675058"/>
    <lineage>
        <taxon>Bacteria</taxon>
        <taxon>Pseudomonadati</taxon>
        <taxon>Bacteroidota</taxon>
        <taxon>Flavobacteriia</taxon>
        <taxon>Flavobacteriales</taxon>
        <taxon>Weeksellaceae</taxon>
        <taxon>Chryseobacterium group</taxon>
        <taxon>Chryseobacterium</taxon>
    </lineage>
</organism>
<evidence type="ECO:0000256" key="2">
    <source>
        <dbReference type="ARBA" id="ARBA00022670"/>
    </source>
</evidence>
<dbReference type="Gene3D" id="3.40.50.200">
    <property type="entry name" value="Peptidase S8/S53 domain"/>
    <property type="match status" value="1"/>
</dbReference>
<dbReference type="SUPFAM" id="SSF52743">
    <property type="entry name" value="Subtilisin-like"/>
    <property type="match status" value="1"/>
</dbReference>
<dbReference type="PRINTS" id="PR00723">
    <property type="entry name" value="SUBTILISIN"/>
</dbReference>
<dbReference type="PANTHER" id="PTHR43806:SF11">
    <property type="entry name" value="CEREVISIN-RELATED"/>
    <property type="match status" value="1"/>
</dbReference>